<dbReference type="EMBL" id="NRGR01000001">
    <property type="protein sequence ID" value="PCC41132.1"/>
    <property type="molecule type" value="Genomic_DNA"/>
</dbReference>
<dbReference type="InterPro" id="IPR011009">
    <property type="entry name" value="Kinase-like_dom_sf"/>
</dbReference>
<name>A0A2A3YMZ4_9MICO</name>
<comment type="caution">
    <text evidence="2">The sequence shown here is derived from an EMBL/GenBank/DDBJ whole genome shotgun (WGS) entry which is preliminary data.</text>
</comment>
<feature type="compositionally biased region" description="Acidic residues" evidence="1">
    <location>
        <begin position="164"/>
        <end position="177"/>
    </location>
</feature>
<proteinExistence type="predicted"/>
<evidence type="ECO:0000313" key="2">
    <source>
        <dbReference type="EMBL" id="PCC41132.1"/>
    </source>
</evidence>
<organism evidence="2 3">
    <name type="scientific">Brachybacterium alimentarium</name>
    <dbReference type="NCBI Taxonomy" id="47845"/>
    <lineage>
        <taxon>Bacteria</taxon>
        <taxon>Bacillati</taxon>
        <taxon>Actinomycetota</taxon>
        <taxon>Actinomycetes</taxon>
        <taxon>Micrococcales</taxon>
        <taxon>Dermabacteraceae</taxon>
        <taxon>Brachybacterium</taxon>
    </lineage>
</organism>
<gene>
    <name evidence="2" type="ORF">CIK66_00315</name>
</gene>
<evidence type="ECO:0000256" key="1">
    <source>
        <dbReference type="SAM" id="MobiDB-lite"/>
    </source>
</evidence>
<evidence type="ECO:0008006" key="4">
    <source>
        <dbReference type="Google" id="ProtNLM"/>
    </source>
</evidence>
<sequence length="536" mass="56717">MAACLSADTPELGAALLAGYARAGTPPEADELAAWTARALLAGAVDPVRRFRTDWPILVGRRLELAAAILEDPAHLTKALSAAPRGDRGAPVAATGPIAPAVATDSAATDPAAPVVPAAPGAATDPAVAVVPERVLADGAVWAVDRAWPHDGRGIPLELRAADTEDTDDPEDPEDTADIGNVEDTGNAEDPAERTDSATARRGPRGARLDPETGEVTVFAPGTDPRLPGLARCLDAHPDAEVVSHRPGKRAVVRVPAAGEQGERYVKIVRPGRAQRLRDALTNAASFDGPFRLQQEITADEDSVTTAALAGRTLHEGLPLEDGVWRRAWRETLTAWAQALAAGPVTPPDGAVHGPAEESAVLESWRDRARLVDPLGSDLRDRAIEAARRELGRLTAPERPALIHRDLHDKQILHAPGLAPGLLDVDTAVLGDPALDLANLRAHASWRELQGIWNAEHARIAREEIDAAALRARIPAATLAAYESGTLARLTCVYAFRPRWRALARELAADLRPAPGAPPVAPDDLLHTPDERTVTT</sequence>
<feature type="region of interest" description="Disordered" evidence="1">
    <location>
        <begin position="512"/>
        <end position="536"/>
    </location>
</feature>
<accession>A0A2A3YMZ4</accession>
<dbReference type="OrthoDB" id="7842280at2"/>
<reference evidence="2 3" key="1">
    <citation type="journal article" date="2017" name="Elife">
        <title>Extensive horizontal gene transfer in cheese-associated bacteria.</title>
        <authorList>
            <person name="Bonham K.S."/>
            <person name="Wolfe B.E."/>
            <person name="Dutton R.J."/>
        </authorList>
    </citation>
    <scope>NUCLEOTIDE SEQUENCE [LARGE SCALE GENOMIC DNA]</scope>
    <source>
        <strain evidence="2 3">341_9</strain>
    </source>
</reference>
<dbReference type="Gene3D" id="3.90.1200.10">
    <property type="match status" value="1"/>
</dbReference>
<feature type="region of interest" description="Disordered" evidence="1">
    <location>
        <begin position="159"/>
        <end position="223"/>
    </location>
</feature>
<protein>
    <recommendedName>
        <fullName evidence="4">Aminoglycoside phosphotransferase domain-containing protein</fullName>
    </recommendedName>
</protein>
<evidence type="ECO:0000313" key="3">
    <source>
        <dbReference type="Proteomes" id="UP000218598"/>
    </source>
</evidence>
<keyword evidence="3" id="KW-1185">Reference proteome</keyword>
<dbReference type="AlphaFoldDB" id="A0A2A3YMZ4"/>
<dbReference type="SUPFAM" id="SSF56112">
    <property type="entry name" value="Protein kinase-like (PK-like)"/>
    <property type="match status" value="1"/>
</dbReference>
<dbReference type="Proteomes" id="UP000218598">
    <property type="component" value="Unassembled WGS sequence"/>
</dbReference>
<feature type="compositionally biased region" description="Basic and acidic residues" evidence="1">
    <location>
        <begin position="524"/>
        <end position="536"/>
    </location>
</feature>